<dbReference type="AlphaFoldDB" id="A0A6A5FQ72"/>
<dbReference type="Proteomes" id="UP000465112">
    <property type="component" value="Chromosome 1"/>
</dbReference>
<sequence>MRREMLHSVSECIRSPPSQIWLNVTCRLGAERGFLAEPRREQEPSGSVCLSVCLSARRRRRRSLSSVWDTHKKTSFFRLPRSGLGISGYGCIAVLLLFSPLRDVTPSDAPVPIEEEEGGRTRRGASLSFFDYKADSPLERLNTEQDEEEEEEEV</sequence>
<proteinExistence type="predicted"/>
<evidence type="ECO:0000313" key="2">
    <source>
        <dbReference type="EMBL" id="KAF1394564.1"/>
    </source>
</evidence>
<reference evidence="2 3" key="1">
    <citation type="submission" date="2019-06" db="EMBL/GenBank/DDBJ databases">
        <title>A chromosome-scale genome assembly of the European perch, Perca fluviatilis.</title>
        <authorList>
            <person name="Roques C."/>
            <person name="Zahm M."/>
            <person name="Cabau C."/>
            <person name="Klopp C."/>
            <person name="Bouchez O."/>
            <person name="Donnadieu C."/>
            <person name="Kuhl H."/>
            <person name="Gislard M."/>
            <person name="Guendouz S."/>
            <person name="Journot L."/>
            <person name="Haffray P."/>
            <person name="Bestin A."/>
            <person name="Morvezen R."/>
            <person name="Feron R."/>
            <person name="Wen M."/>
            <person name="Jouanno E."/>
            <person name="Herpin A."/>
            <person name="Schartl M."/>
            <person name="Postlethwait J."/>
            <person name="Schaerlinger B."/>
            <person name="Chardard D."/>
            <person name="Lecocq T."/>
            <person name="Poncet C."/>
            <person name="Jaffrelo L."/>
            <person name="Lampietro C."/>
            <person name="Guiguen Y."/>
        </authorList>
    </citation>
    <scope>NUCLEOTIDE SEQUENCE [LARGE SCALE GENOMIC DNA]</scope>
    <source>
        <tissue evidence="2">Blood</tissue>
    </source>
</reference>
<keyword evidence="3" id="KW-1185">Reference proteome</keyword>
<accession>A0A6A5FQ72</accession>
<organism evidence="2 3">
    <name type="scientific">Perca fluviatilis</name>
    <name type="common">European perch</name>
    <dbReference type="NCBI Taxonomy" id="8168"/>
    <lineage>
        <taxon>Eukaryota</taxon>
        <taxon>Metazoa</taxon>
        <taxon>Chordata</taxon>
        <taxon>Craniata</taxon>
        <taxon>Vertebrata</taxon>
        <taxon>Euteleostomi</taxon>
        <taxon>Actinopterygii</taxon>
        <taxon>Neopterygii</taxon>
        <taxon>Teleostei</taxon>
        <taxon>Neoteleostei</taxon>
        <taxon>Acanthomorphata</taxon>
        <taxon>Eupercaria</taxon>
        <taxon>Perciformes</taxon>
        <taxon>Percoidei</taxon>
        <taxon>Percidae</taxon>
        <taxon>Percinae</taxon>
        <taxon>Perca</taxon>
    </lineage>
</organism>
<gene>
    <name evidence="2" type="ORF">PFLUV_G00002350</name>
</gene>
<comment type="caution">
    <text evidence="2">The sequence shown here is derived from an EMBL/GenBank/DDBJ whole genome shotgun (WGS) entry which is preliminary data.</text>
</comment>
<evidence type="ECO:0000256" key="1">
    <source>
        <dbReference type="SAM" id="MobiDB-lite"/>
    </source>
</evidence>
<name>A0A6A5FQ72_PERFL</name>
<feature type="region of interest" description="Disordered" evidence="1">
    <location>
        <begin position="107"/>
        <end position="154"/>
    </location>
</feature>
<protein>
    <submittedName>
        <fullName evidence="2">Uncharacterized protein</fullName>
    </submittedName>
</protein>
<feature type="compositionally biased region" description="Basic and acidic residues" evidence="1">
    <location>
        <begin position="132"/>
        <end position="143"/>
    </location>
</feature>
<dbReference type="EMBL" id="VHII01000001">
    <property type="protein sequence ID" value="KAF1394564.1"/>
    <property type="molecule type" value="Genomic_DNA"/>
</dbReference>
<feature type="compositionally biased region" description="Acidic residues" evidence="1">
    <location>
        <begin position="144"/>
        <end position="154"/>
    </location>
</feature>
<evidence type="ECO:0000313" key="3">
    <source>
        <dbReference type="Proteomes" id="UP000465112"/>
    </source>
</evidence>